<dbReference type="PANTHER" id="PTHR11439:SF483">
    <property type="entry name" value="PEPTIDE SYNTHASE GLIP-LIKE, PUTATIVE (AFU_ORTHOLOGUE AFUA_3G12920)-RELATED"/>
    <property type="match status" value="1"/>
</dbReference>
<evidence type="ECO:0000259" key="1">
    <source>
        <dbReference type="Pfam" id="PF07727"/>
    </source>
</evidence>
<keyword evidence="3" id="KW-1185">Reference proteome</keyword>
<proteinExistence type="predicted"/>
<dbReference type="InterPro" id="IPR013103">
    <property type="entry name" value="RVT_2"/>
</dbReference>
<dbReference type="EMBL" id="AVOT02001754">
    <property type="protein sequence ID" value="MBW0468045.1"/>
    <property type="molecule type" value="Genomic_DNA"/>
</dbReference>
<dbReference type="CDD" id="cd09272">
    <property type="entry name" value="RNase_HI_RT_Ty1"/>
    <property type="match status" value="1"/>
</dbReference>
<dbReference type="Proteomes" id="UP000765509">
    <property type="component" value="Unassembled WGS sequence"/>
</dbReference>
<dbReference type="Pfam" id="PF07727">
    <property type="entry name" value="RVT_2"/>
    <property type="match status" value="1"/>
</dbReference>
<comment type="caution">
    <text evidence="2">The sequence shown here is derived from an EMBL/GenBank/DDBJ whole genome shotgun (WGS) entry which is preliminary data.</text>
</comment>
<organism evidence="2 3">
    <name type="scientific">Austropuccinia psidii MF-1</name>
    <dbReference type="NCBI Taxonomy" id="1389203"/>
    <lineage>
        <taxon>Eukaryota</taxon>
        <taxon>Fungi</taxon>
        <taxon>Dikarya</taxon>
        <taxon>Basidiomycota</taxon>
        <taxon>Pucciniomycotina</taxon>
        <taxon>Pucciniomycetes</taxon>
        <taxon>Pucciniales</taxon>
        <taxon>Sphaerophragmiaceae</taxon>
        <taxon>Austropuccinia</taxon>
    </lineage>
</organism>
<evidence type="ECO:0000313" key="2">
    <source>
        <dbReference type="EMBL" id="MBW0468045.1"/>
    </source>
</evidence>
<reference evidence="2" key="1">
    <citation type="submission" date="2021-03" db="EMBL/GenBank/DDBJ databases">
        <title>Draft genome sequence of rust myrtle Austropuccinia psidii MF-1, a brazilian biotype.</title>
        <authorList>
            <person name="Quecine M.C."/>
            <person name="Pachon D.M.R."/>
            <person name="Bonatelli M.L."/>
            <person name="Correr F.H."/>
            <person name="Franceschini L.M."/>
            <person name="Leite T.F."/>
            <person name="Margarido G.R.A."/>
            <person name="Almeida C.A."/>
            <person name="Ferrarezi J.A."/>
            <person name="Labate C.A."/>
        </authorList>
    </citation>
    <scope>NUCLEOTIDE SEQUENCE</scope>
    <source>
        <strain evidence="2">MF-1</strain>
    </source>
</reference>
<sequence>MWKAKLTTTLRSLGLVSAQSNKTLFTNNDRSLLLHVHVDDGFIISKSENTIITFLNSLNTILQFKYKRRPTQHPGHNLEWSNNDLKINQTNLTVKLLEQFEIQDRKPVKTPCNGNFLNEIKSNLLDKAVQVTSFHKAIGSINYLSPHTRPDMMFAINQLSKYPTKPNKCHWNALKHLLCYMNGTKEKCLAYKQQSIKETLTSWANTDYVNNKEDRKSISGYVILAFRNPIYWLSKKQLVVAQSTTEDEYIAMNICSKQL</sequence>
<feature type="domain" description="Reverse transcriptase Ty1/copia-type" evidence="1">
    <location>
        <begin position="1"/>
        <end position="112"/>
    </location>
</feature>
<dbReference type="PANTHER" id="PTHR11439">
    <property type="entry name" value="GAG-POL-RELATED RETROTRANSPOSON"/>
    <property type="match status" value="1"/>
</dbReference>
<protein>
    <recommendedName>
        <fullName evidence="1">Reverse transcriptase Ty1/copia-type domain-containing protein</fullName>
    </recommendedName>
</protein>
<evidence type="ECO:0000313" key="3">
    <source>
        <dbReference type="Proteomes" id="UP000765509"/>
    </source>
</evidence>
<dbReference type="AlphaFoldDB" id="A0A9Q3BNL9"/>
<accession>A0A9Q3BNL9</accession>
<name>A0A9Q3BNL9_9BASI</name>
<dbReference type="OrthoDB" id="3344688at2759"/>
<gene>
    <name evidence="2" type="ORF">O181_007760</name>
</gene>